<gene>
    <name evidence="3" type="ORF">ECRASSUSDP1_LOCUS15626</name>
</gene>
<feature type="coiled-coil region" evidence="1">
    <location>
        <begin position="41"/>
        <end position="75"/>
    </location>
</feature>
<evidence type="ECO:0000256" key="1">
    <source>
        <dbReference type="SAM" id="Coils"/>
    </source>
</evidence>
<proteinExistence type="predicted"/>
<evidence type="ECO:0000256" key="2">
    <source>
        <dbReference type="SAM" id="MobiDB-lite"/>
    </source>
</evidence>
<dbReference type="Proteomes" id="UP001295684">
    <property type="component" value="Unassembled WGS sequence"/>
</dbReference>
<dbReference type="AlphaFoldDB" id="A0AAD1XKF5"/>
<protein>
    <recommendedName>
        <fullName evidence="5">BZIP domain-containing protein</fullName>
    </recommendedName>
</protein>
<sequence length="298" mass="35220">MDKMESKSSNTTDPTISIKSKKIKDTKQRSQEYRKRKKEFVESLRTEVKSLHLEIEQLKIENKRLQEKLKLAEENGKSKDPVVHPLKRNEQYCEDHLWVDIKKDPSSIRYSMIDKVAQDMRDASEDRINFIKEQFNNILSNMLSLPTRCNVSIFKSMSVKEYDMYCSSKKRKKKYFSKKIESAKDIFTQYTFSESLSKYMIYYSSFAVKIFGRFESVAQELVLQRNKLFNLINEMQDLIDSNTELSVSYEKEDIAKIADMCAKIKEHKLISPHVLWDIPKKIHEDKKYEGGELTDQEE</sequence>
<keyword evidence="4" id="KW-1185">Reference proteome</keyword>
<evidence type="ECO:0000313" key="3">
    <source>
        <dbReference type="EMBL" id="CAI2374274.1"/>
    </source>
</evidence>
<feature type="compositionally biased region" description="Basic and acidic residues" evidence="2">
    <location>
        <begin position="23"/>
        <end position="36"/>
    </location>
</feature>
<organism evidence="3 4">
    <name type="scientific">Euplotes crassus</name>
    <dbReference type="NCBI Taxonomy" id="5936"/>
    <lineage>
        <taxon>Eukaryota</taxon>
        <taxon>Sar</taxon>
        <taxon>Alveolata</taxon>
        <taxon>Ciliophora</taxon>
        <taxon>Intramacronucleata</taxon>
        <taxon>Spirotrichea</taxon>
        <taxon>Hypotrichia</taxon>
        <taxon>Euplotida</taxon>
        <taxon>Euplotidae</taxon>
        <taxon>Moneuplotes</taxon>
    </lineage>
</organism>
<reference evidence="3" key="1">
    <citation type="submission" date="2023-07" db="EMBL/GenBank/DDBJ databases">
        <authorList>
            <consortium name="AG Swart"/>
            <person name="Singh M."/>
            <person name="Singh A."/>
            <person name="Seah K."/>
            <person name="Emmerich C."/>
        </authorList>
    </citation>
    <scope>NUCLEOTIDE SEQUENCE</scope>
    <source>
        <strain evidence="3">DP1</strain>
    </source>
</reference>
<comment type="caution">
    <text evidence="3">The sequence shown here is derived from an EMBL/GenBank/DDBJ whole genome shotgun (WGS) entry which is preliminary data.</text>
</comment>
<accession>A0AAD1XKF5</accession>
<name>A0AAD1XKF5_EUPCR</name>
<evidence type="ECO:0000313" key="4">
    <source>
        <dbReference type="Proteomes" id="UP001295684"/>
    </source>
</evidence>
<evidence type="ECO:0008006" key="5">
    <source>
        <dbReference type="Google" id="ProtNLM"/>
    </source>
</evidence>
<keyword evidence="1" id="KW-0175">Coiled coil</keyword>
<feature type="region of interest" description="Disordered" evidence="2">
    <location>
        <begin position="1"/>
        <end position="36"/>
    </location>
</feature>
<dbReference type="EMBL" id="CAMPGE010015665">
    <property type="protein sequence ID" value="CAI2374274.1"/>
    <property type="molecule type" value="Genomic_DNA"/>
</dbReference>